<keyword evidence="1" id="KW-0732">Signal</keyword>
<accession>A0ABY7VCP9</accession>
<dbReference type="NCBIfam" id="NF038402">
    <property type="entry name" value="TroA_like"/>
    <property type="match status" value="1"/>
</dbReference>
<dbReference type="PANTHER" id="PTHR30535">
    <property type="entry name" value="VITAMIN B12-BINDING PROTEIN"/>
    <property type="match status" value="1"/>
</dbReference>
<dbReference type="SUPFAM" id="SSF53807">
    <property type="entry name" value="Helical backbone' metal receptor"/>
    <property type="match status" value="1"/>
</dbReference>
<protein>
    <submittedName>
        <fullName evidence="3">Cobalamin-binding protein</fullName>
    </submittedName>
</protein>
<dbReference type="Gene3D" id="3.40.50.1980">
    <property type="entry name" value="Nitrogenase molybdenum iron protein domain"/>
    <property type="match status" value="2"/>
</dbReference>
<organism evidence="3 4">
    <name type="scientific">Thalassomonas haliotis</name>
    <dbReference type="NCBI Taxonomy" id="485448"/>
    <lineage>
        <taxon>Bacteria</taxon>
        <taxon>Pseudomonadati</taxon>
        <taxon>Pseudomonadota</taxon>
        <taxon>Gammaproteobacteria</taxon>
        <taxon>Alteromonadales</taxon>
        <taxon>Colwelliaceae</taxon>
        <taxon>Thalassomonas</taxon>
    </lineage>
</organism>
<dbReference type="CDD" id="cd01144">
    <property type="entry name" value="BtuF"/>
    <property type="match status" value="1"/>
</dbReference>
<evidence type="ECO:0000256" key="1">
    <source>
        <dbReference type="ARBA" id="ARBA00022729"/>
    </source>
</evidence>
<dbReference type="EMBL" id="CP059693">
    <property type="protein sequence ID" value="WDE10750.1"/>
    <property type="molecule type" value="Genomic_DNA"/>
</dbReference>
<evidence type="ECO:0000259" key="2">
    <source>
        <dbReference type="PROSITE" id="PS50983"/>
    </source>
</evidence>
<evidence type="ECO:0000313" key="3">
    <source>
        <dbReference type="EMBL" id="WDE10750.1"/>
    </source>
</evidence>
<dbReference type="PROSITE" id="PS50983">
    <property type="entry name" value="FE_B12_PBP"/>
    <property type="match status" value="1"/>
</dbReference>
<dbReference type="Pfam" id="PF01497">
    <property type="entry name" value="Peripla_BP_2"/>
    <property type="match status" value="1"/>
</dbReference>
<reference evidence="3 4" key="1">
    <citation type="journal article" date="2022" name="Mar. Drugs">
        <title>Bioassay-Guided Fractionation Leads to the Detection of Cholic Acid Generated by the Rare Thalassomonas sp.</title>
        <authorList>
            <person name="Pheiffer F."/>
            <person name="Schneider Y.K."/>
            <person name="Hansen E.H."/>
            <person name="Andersen J.H."/>
            <person name="Isaksson J."/>
            <person name="Busche T."/>
            <person name="R C."/>
            <person name="Kalinowski J."/>
            <person name="Zyl L.V."/>
            <person name="Trindade M."/>
        </authorList>
    </citation>
    <scope>NUCLEOTIDE SEQUENCE [LARGE SCALE GENOMIC DNA]</scope>
    <source>
        <strain evidence="3 4">A5K-61T</strain>
    </source>
</reference>
<keyword evidence="4" id="KW-1185">Reference proteome</keyword>
<dbReference type="InterPro" id="IPR054828">
    <property type="entry name" value="Vit_B12_bind_prot"/>
</dbReference>
<dbReference type="InterPro" id="IPR002491">
    <property type="entry name" value="ABC_transptr_periplasmic_BD"/>
</dbReference>
<sequence>MILFKAVTVKISLVITLAVTLLASPCLVAKSQEVKHGENKPLPKIIALAPHIVEMLYDVGAGAQIIATTDFADYPEQAKNIPSIGNYIRLQLEKVIALQPDLIIAWQSGNPSDDLARLSQLGFKVVYSEPKTFSDIAKELRHFADLSGHSEQGRQVADEFLKQLGDIQDRYRDKQPISTFYELWSRPLTTIARGSWPQQHLNICRAENPFEQVSSPYPQVNIEQVLKTPIRLIIQPLSVNQKDKEGFNWQNWPTIKAVSENNIITPDADALHRMTRRSLLALDKLCSDIDKVRRSYLSGI</sequence>
<evidence type="ECO:0000313" key="4">
    <source>
        <dbReference type="Proteomes" id="UP001215231"/>
    </source>
</evidence>
<feature type="domain" description="Fe/B12 periplasmic-binding" evidence="2">
    <location>
        <begin position="44"/>
        <end position="293"/>
    </location>
</feature>
<dbReference type="PANTHER" id="PTHR30535:SF34">
    <property type="entry name" value="MOLYBDATE-BINDING PROTEIN MOLA"/>
    <property type="match status" value="1"/>
</dbReference>
<gene>
    <name evidence="3" type="ORF">H3N35_21260</name>
</gene>
<proteinExistence type="predicted"/>
<name>A0ABY7VCP9_9GAMM</name>
<dbReference type="Proteomes" id="UP001215231">
    <property type="component" value="Chromosome"/>
</dbReference>
<dbReference type="InterPro" id="IPR050902">
    <property type="entry name" value="ABC_Transporter_SBP"/>
</dbReference>
<dbReference type="RefSeq" id="WP_274050812.1">
    <property type="nucleotide sequence ID" value="NZ_CP059693.1"/>
</dbReference>